<dbReference type="Proteomes" id="UP000015100">
    <property type="component" value="Unassembled WGS sequence"/>
</dbReference>
<dbReference type="OMA" id="YIVRDWK"/>
<comment type="subcellular location">
    <subcellularLocation>
        <location evidence="1 6">Membrane</location>
        <topology evidence="1 6">Multi-pass membrane protein</topology>
    </subcellularLocation>
</comment>
<evidence type="ECO:0000256" key="5">
    <source>
        <dbReference type="ARBA" id="ARBA00023136"/>
    </source>
</evidence>
<dbReference type="PANTHER" id="PTHR12483:SF73">
    <property type="entry name" value="COPPER TRANSPORT PROTEIN CTR3"/>
    <property type="match status" value="1"/>
</dbReference>
<dbReference type="eggNOG" id="KOG3386">
    <property type="taxonomic scope" value="Eukaryota"/>
</dbReference>
<organism evidence="8 9">
    <name type="scientific">Dactylellina haptotyla (strain CBS 200.50)</name>
    <name type="common">Nematode-trapping fungus</name>
    <name type="synonym">Monacrosporium haptotylum</name>
    <dbReference type="NCBI Taxonomy" id="1284197"/>
    <lineage>
        <taxon>Eukaryota</taxon>
        <taxon>Fungi</taxon>
        <taxon>Dikarya</taxon>
        <taxon>Ascomycota</taxon>
        <taxon>Pezizomycotina</taxon>
        <taxon>Orbiliomycetes</taxon>
        <taxon>Orbiliales</taxon>
        <taxon>Orbiliaceae</taxon>
        <taxon>Dactylellina</taxon>
    </lineage>
</organism>
<evidence type="ECO:0000313" key="8">
    <source>
        <dbReference type="EMBL" id="EPS44578.1"/>
    </source>
</evidence>
<dbReference type="GO" id="GO:0005375">
    <property type="term" value="F:copper ion transmembrane transporter activity"/>
    <property type="evidence" value="ECO:0007669"/>
    <property type="project" value="UniProtKB-UniRule"/>
</dbReference>
<evidence type="ECO:0000256" key="7">
    <source>
        <dbReference type="SAM" id="MobiDB-lite"/>
    </source>
</evidence>
<dbReference type="HOGENOM" id="CLU_079690_0_1_1"/>
<keyword evidence="6" id="KW-0813">Transport</keyword>
<keyword evidence="6" id="KW-0406">Ion transport</keyword>
<dbReference type="AlphaFoldDB" id="S8BYL9"/>
<reference evidence="9" key="2">
    <citation type="submission" date="2013-04" db="EMBL/GenBank/DDBJ databases">
        <title>Genomic mechanisms accounting for the adaptation to parasitism in nematode-trapping fungi.</title>
        <authorList>
            <person name="Ahren D.G."/>
        </authorList>
    </citation>
    <scope>NUCLEOTIDE SEQUENCE [LARGE SCALE GENOMIC DNA]</scope>
    <source>
        <strain evidence="9">CBS 200.50</strain>
    </source>
</reference>
<keyword evidence="3 6" id="KW-0812">Transmembrane</keyword>
<comment type="similarity">
    <text evidence="2 6">Belongs to the copper transporter (Ctr) (TC 1.A.56) family. SLC31A subfamily.</text>
</comment>
<feature type="transmembrane region" description="Helical" evidence="6">
    <location>
        <begin position="66"/>
        <end position="86"/>
    </location>
</feature>
<reference evidence="8 9" key="1">
    <citation type="journal article" date="2013" name="PLoS Genet.">
        <title>Genomic mechanisms accounting for the adaptation to parasitism in nematode-trapping fungi.</title>
        <authorList>
            <person name="Meerupati T."/>
            <person name="Andersson K.M."/>
            <person name="Friman E."/>
            <person name="Kumar D."/>
            <person name="Tunlid A."/>
            <person name="Ahren D."/>
        </authorList>
    </citation>
    <scope>NUCLEOTIDE SEQUENCE [LARGE SCALE GENOMIC DNA]</scope>
    <source>
        <strain evidence="8 9">CBS 200.50</strain>
    </source>
</reference>
<dbReference type="EMBL" id="AQGS01000042">
    <property type="protein sequence ID" value="EPS44578.1"/>
    <property type="molecule type" value="Genomic_DNA"/>
</dbReference>
<evidence type="ECO:0000256" key="1">
    <source>
        <dbReference type="ARBA" id="ARBA00004141"/>
    </source>
</evidence>
<sequence>MDPLPVTNPKPTVSAHVSHGHSKNKTMNHGALMSHNMTGMCKMDMYWNWYTIDACFLSRSWHISSAAMFAGSCVGIVFLVVLVEALRRGARELDRYIVRDWKKRALAAAEGVRVDIVSQNTAVAAGTSAPSLPAIPQTDGAGDEKQEVEQQEQVATTSSECCAGKTETGTKEGTAEACAAPQVDIPAAGAATSSIVRSSQSSEMNLDLAKPAIGAPIPPAPKKSSRSFLSRLCPYPSNASGIPRPTIFQQLLKSLIYAVLVGIGYILMLLVMYYNGYIFVCLVVGAWLGNFLFGWDTCMFDESVAATGEGRSCGC</sequence>
<dbReference type="GO" id="GO:0016020">
    <property type="term" value="C:membrane"/>
    <property type="evidence" value="ECO:0007669"/>
    <property type="project" value="UniProtKB-SubCell"/>
</dbReference>
<evidence type="ECO:0000313" key="9">
    <source>
        <dbReference type="Proteomes" id="UP000015100"/>
    </source>
</evidence>
<evidence type="ECO:0000256" key="6">
    <source>
        <dbReference type="RuleBase" id="RU367022"/>
    </source>
</evidence>
<gene>
    <name evidence="8" type="ORF">H072_1432</name>
</gene>
<keyword evidence="6" id="KW-0186">Copper</keyword>
<feature type="transmembrane region" description="Helical" evidence="6">
    <location>
        <begin position="254"/>
        <end position="271"/>
    </location>
</feature>
<feature type="region of interest" description="Disordered" evidence="7">
    <location>
        <begin position="1"/>
        <end position="25"/>
    </location>
</feature>
<keyword evidence="5 6" id="KW-0472">Membrane</keyword>
<accession>S8BYL9</accession>
<keyword evidence="4 6" id="KW-1133">Transmembrane helix</keyword>
<protein>
    <recommendedName>
        <fullName evidence="6">Copper transport protein</fullName>
    </recommendedName>
</protein>
<dbReference type="InterPro" id="IPR007274">
    <property type="entry name" value="Cop_transporter"/>
</dbReference>
<dbReference type="PANTHER" id="PTHR12483">
    <property type="entry name" value="SOLUTE CARRIER FAMILY 31 COPPER TRANSPORTERS"/>
    <property type="match status" value="1"/>
</dbReference>
<dbReference type="OrthoDB" id="161814at2759"/>
<dbReference type="STRING" id="1284197.S8BYL9"/>
<keyword evidence="9" id="KW-1185">Reference proteome</keyword>
<keyword evidence="6" id="KW-0187">Copper transport</keyword>
<evidence type="ECO:0000256" key="2">
    <source>
        <dbReference type="ARBA" id="ARBA00006921"/>
    </source>
</evidence>
<dbReference type="Pfam" id="PF04145">
    <property type="entry name" value="Ctr"/>
    <property type="match status" value="1"/>
</dbReference>
<name>S8BYL9_DACHA</name>
<comment type="caution">
    <text evidence="8">The sequence shown here is derived from an EMBL/GenBank/DDBJ whole genome shotgun (WGS) entry which is preliminary data.</text>
</comment>
<evidence type="ECO:0000256" key="4">
    <source>
        <dbReference type="ARBA" id="ARBA00022989"/>
    </source>
</evidence>
<evidence type="ECO:0000256" key="3">
    <source>
        <dbReference type="ARBA" id="ARBA00022692"/>
    </source>
</evidence>
<feature type="transmembrane region" description="Helical" evidence="6">
    <location>
        <begin position="277"/>
        <end position="295"/>
    </location>
</feature>
<proteinExistence type="inferred from homology"/>